<dbReference type="GO" id="GO:0004930">
    <property type="term" value="F:G protein-coupled receptor activity"/>
    <property type="evidence" value="ECO:0007669"/>
    <property type="project" value="UniProtKB-KW"/>
</dbReference>
<dbReference type="PANTHER" id="PTHR24243:SF208">
    <property type="entry name" value="PYROKININ-1 RECEPTOR"/>
    <property type="match status" value="1"/>
</dbReference>
<evidence type="ECO:0000256" key="7">
    <source>
        <dbReference type="ARBA" id="ARBA00023224"/>
    </source>
</evidence>
<dbReference type="InParanoid" id="A7RXF4"/>
<dbReference type="eggNOG" id="KOG3656">
    <property type="taxonomic scope" value="Eukaryota"/>
</dbReference>
<dbReference type="PROSITE" id="PS50262">
    <property type="entry name" value="G_PROTEIN_RECEP_F1_2"/>
    <property type="match status" value="1"/>
</dbReference>
<feature type="transmembrane region" description="Helical" evidence="9">
    <location>
        <begin position="297"/>
        <end position="320"/>
    </location>
</feature>
<dbReference type="EMBL" id="DS469550">
    <property type="protein sequence ID" value="EDO43766.1"/>
    <property type="molecule type" value="Genomic_DNA"/>
</dbReference>
<dbReference type="Pfam" id="PF00001">
    <property type="entry name" value="7tm_1"/>
    <property type="match status" value="1"/>
</dbReference>
<keyword evidence="3 9" id="KW-1133">Transmembrane helix</keyword>
<keyword evidence="4 8" id="KW-0297">G-protein coupled receptor</keyword>
<evidence type="ECO:0000256" key="3">
    <source>
        <dbReference type="ARBA" id="ARBA00022989"/>
    </source>
</evidence>
<reference evidence="11 12" key="1">
    <citation type="journal article" date="2007" name="Science">
        <title>Sea anemone genome reveals ancestral eumetazoan gene repertoire and genomic organization.</title>
        <authorList>
            <person name="Putnam N.H."/>
            <person name="Srivastava M."/>
            <person name="Hellsten U."/>
            <person name="Dirks B."/>
            <person name="Chapman J."/>
            <person name="Salamov A."/>
            <person name="Terry A."/>
            <person name="Shapiro H."/>
            <person name="Lindquist E."/>
            <person name="Kapitonov V.V."/>
            <person name="Jurka J."/>
            <person name="Genikhovich G."/>
            <person name="Grigoriev I.V."/>
            <person name="Lucas S.M."/>
            <person name="Steele R.E."/>
            <person name="Finnerty J.R."/>
            <person name="Technau U."/>
            <person name="Martindale M.Q."/>
            <person name="Rokhsar D.S."/>
        </authorList>
    </citation>
    <scope>NUCLEOTIDE SEQUENCE [LARGE SCALE GENOMIC DNA]</scope>
    <source>
        <strain evidence="12">CH2 X CH6</strain>
    </source>
</reference>
<keyword evidence="7 8" id="KW-0807">Transducer</keyword>
<protein>
    <recommendedName>
        <fullName evidence="10">G-protein coupled receptors family 1 profile domain-containing protein</fullName>
    </recommendedName>
</protein>
<dbReference type="PANTHER" id="PTHR24243">
    <property type="entry name" value="G-PROTEIN COUPLED RECEPTOR"/>
    <property type="match status" value="1"/>
</dbReference>
<name>A7RXF4_NEMVE</name>
<dbReference type="SUPFAM" id="SSF81321">
    <property type="entry name" value="Family A G protein-coupled receptor-like"/>
    <property type="match status" value="1"/>
</dbReference>
<keyword evidence="5 9" id="KW-0472">Membrane</keyword>
<dbReference type="InterPro" id="IPR017452">
    <property type="entry name" value="GPCR_Rhodpsn_7TM"/>
</dbReference>
<keyword evidence="12" id="KW-1185">Reference proteome</keyword>
<feature type="transmembrane region" description="Helical" evidence="9">
    <location>
        <begin position="255"/>
        <end position="277"/>
    </location>
</feature>
<comment type="similarity">
    <text evidence="8">Belongs to the G-protein coupled receptor 1 family.</text>
</comment>
<dbReference type="Proteomes" id="UP000001593">
    <property type="component" value="Unassembled WGS sequence"/>
</dbReference>
<dbReference type="PhylomeDB" id="A7RXF4"/>
<dbReference type="InterPro" id="IPR000276">
    <property type="entry name" value="GPCR_Rhodpsn"/>
</dbReference>
<dbReference type="STRING" id="45351.A7RXF4"/>
<evidence type="ECO:0000256" key="2">
    <source>
        <dbReference type="ARBA" id="ARBA00022692"/>
    </source>
</evidence>
<dbReference type="PROSITE" id="PS00237">
    <property type="entry name" value="G_PROTEIN_RECEP_F1_1"/>
    <property type="match status" value="1"/>
</dbReference>
<keyword evidence="6 8" id="KW-0675">Receptor</keyword>
<dbReference type="Gene3D" id="1.20.1070.10">
    <property type="entry name" value="Rhodopsin 7-helix transmembrane proteins"/>
    <property type="match status" value="1"/>
</dbReference>
<organism evidence="11 12">
    <name type="scientific">Nematostella vectensis</name>
    <name type="common">Starlet sea anemone</name>
    <dbReference type="NCBI Taxonomy" id="45351"/>
    <lineage>
        <taxon>Eukaryota</taxon>
        <taxon>Metazoa</taxon>
        <taxon>Cnidaria</taxon>
        <taxon>Anthozoa</taxon>
        <taxon>Hexacorallia</taxon>
        <taxon>Actiniaria</taxon>
        <taxon>Edwardsiidae</taxon>
        <taxon>Nematostella</taxon>
    </lineage>
</organism>
<sequence length="572" mass="64841">MLNLTYNKSTPIEWVSTEITASERIAKIVVCFLIILTALVGNVLIIVVVCRNANMRKTINYFIVNMAVSDLAVSLFVLPRVISENITSYEFLPEWRVSGAAGEVLCKLVYFISDLSPAVSILSLVCITLDRFCAVVFPMKRTLITSRVRLVLIVFTWLFSAAFFSPSFYTMRLVGISGLDSVYCRMRWSKDRAQHVVIHRAYITATCILFVITPMVLITVMYTVIMVVVRMALLTRQSKQGSAAQRRRQDNNNRLLRLAVLTVISFTVCWGPYNIYLFLQSFAWKWKQSSNVHGARVLFEVVVFLTYTNSMINPCLYFVFIENYRHDDQETQDIFRLPSLSFEDVITYSKDKSGCSNTSKAMKFMAEPGYLHDLKVTYIGDSSIITSKCYRLMRKTYGKFKKSTLYSPATMYGFLTKETFNGLDPQPLFANIVPHENQLGNVPFVPCKFGNVPKGSVLSYQQKMSTEYIINDFTCTAFPNLPLDSAAQEFDNNYSGLPLTASKQAALESLSISMETSLKVQEQTITKYGKVATKYYVITTSTRHCGCQTPTRTLDDRIFAAGRSMINVNISY</sequence>
<evidence type="ECO:0000259" key="10">
    <source>
        <dbReference type="PROSITE" id="PS50262"/>
    </source>
</evidence>
<feature type="transmembrane region" description="Helical" evidence="9">
    <location>
        <begin position="150"/>
        <end position="169"/>
    </location>
</feature>
<keyword evidence="2 8" id="KW-0812">Transmembrane</keyword>
<feature type="transmembrane region" description="Helical" evidence="9">
    <location>
        <begin position="25"/>
        <end position="50"/>
    </location>
</feature>
<dbReference type="AlphaFoldDB" id="A7RXF4"/>
<dbReference type="HOGENOM" id="CLU_476771_0_0_1"/>
<evidence type="ECO:0000256" key="8">
    <source>
        <dbReference type="RuleBase" id="RU000688"/>
    </source>
</evidence>
<gene>
    <name evidence="11" type="ORF">NEMVEDRAFT_v1g203585</name>
</gene>
<evidence type="ECO:0000313" key="12">
    <source>
        <dbReference type="Proteomes" id="UP000001593"/>
    </source>
</evidence>
<accession>A7RXF4</accession>
<feature type="transmembrane region" description="Helical" evidence="9">
    <location>
        <begin position="201"/>
        <end position="234"/>
    </location>
</feature>
<dbReference type="CDD" id="cd00637">
    <property type="entry name" value="7tm_classA_rhodopsin-like"/>
    <property type="match status" value="1"/>
</dbReference>
<evidence type="ECO:0000256" key="6">
    <source>
        <dbReference type="ARBA" id="ARBA00023170"/>
    </source>
</evidence>
<feature type="transmembrane region" description="Helical" evidence="9">
    <location>
        <begin position="118"/>
        <end position="138"/>
    </location>
</feature>
<dbReference type="GO" id="GO:0016020">
    <property type="term" value="C:membrane"/>
    <property type="evidence" value="ECO:0007669"/>
    <property type="project" value="UniProtKB-SubCell"/>
</dbReference>
<dbReference type="FunFam" id="1.20.1070.10:FF:000291">
    <property type="entry name" value="Predicted protein"/>
    <property type="match status" value="1"/>
</dbReference>
<evidence type="ECO:0000256" key="4">
    <source>
        <dbReference type="ARBA" id="ARBA00023040"/>
    </source>
</evidence>
<feature type="transmembrane region" description="Helical" evidence="9">
    <location>
        <begin position="62"/>
        <end position="82"/>
    </location>
</feature>
<dbReference type="PRINTS" id="PR00237">
    <property type="entry name" value="GPCRRHODOPSN"/>
</dbReference>
<evidence type="ECO:0000313" key="11">
    <source>
        <dbReference type="EMBL" id="EDO43766.1"/>
    </source>
</evidence>
<feature type="domain" description="G-protein coupled receptors family 1 profile" evidence="10">
    <location>
        <begin position="41"/>
        <end position="317"/>
    </location>
</feature>
<dbReference type="FunCoup" id="A7RXF4">
    <property type="interactions" value="188"/>
</dbReference>
<evidence type="ECO:0000256" key="9">
    <source>
        <dbReference type="SAM" id="Phobius"/>
    </source>
</evidence>
<proteinExistence type="inferred from homology"/>
<evidence type="ECO:0000256" key="1">
    <source>
        <dbReference type="ARBA" id="ARBA00004141"/>
    </source>
</evidence>
<comment type="subcellular location">
    <subcellularLocation>
        <location evidence="1">Membrane</location>
        <topology evidence="1">Multi-pass membrane protein</topology>
    </subcellularLocation>
</comment>
<evidence type="ECO:0000256" key="5">
    <source>
        <dbReference type="ARBA" id="ARBA00023136"/>
    </source>
</evidence>